<evidence type="ECO:0000256" key="1">
    <source>
        <dbReference type="ARBA" id="ARBA00004141"/>
    </source>
</evidence>
<feature type="transmembrane region" description="Helical" evidence="5">
    <location>
        <begin position="253"/>
        <end position="272"/>
    </location>
</feature>
<gene>
    <name evidence="7" type="ORF">NLU14_11990</name>
</gene>
<keyword evidence="4 5" id="KW-0472">Membrane</keyword>
<feature type="domain" description="EamA" evidence="6">
    <location>
        <begin position="159"/>
        <end position="293"/>
    </location>
</feature>
<feature type="transmembrane region" description="Helical" evidence="5">
    <location>
        <begin position="36"/>
        <end position="59"/>
    </location>
</feature>
<accession>A0ABT5YB77</accession>
<comment type="subcellular location">
    <subcellularLocation>
        <location evidence="1">Membrane</location>
        <topology evidence="1">Multi-pass membrane protein</topology>
    </subcellularLocation>
</comment>
<feature type="transmembrane region" description="Helical" evidence="5">
    <location>
        <begin position="71"/>
        <end position="91"/>
    </location>
</feature>
<dbReference type="SUPFAM" id="SSF103481">
    <property type="entry name" value="Multidrug resistance efflux transporter EmrE"/>
    <property type="match status" value="2"/>
</dbReference>
<dbReference type="RefSeq" id="WP_275706802.1">
    <property type="nucleotide sequence ID" value="NZ_JANCMW010000007.1"/>
</dbReference>
<evidence type="ECO:0000313" key="7">
    <source>
        <dbReference type="EMBL" id="MDF0750944.1"/>
    </source>
</evidence>
<feature type="transmembrane region" description="Helical" evidence="5">
    <location>
        <begin position="12"/>
        <end position="30"/>
    </location>
</feature>
<dbReference type="PANTHER" id="PTHR32322">
    <property type="entry name" value="INNER MEMBRANE TRANSPORTER"/>
    <property type="match status" value="1"/>
</dbReference>
<protein>
    <submittedName>
        <fullName evidence="7">DMT family transporter</fullName>
    </submittedName>
</protein>
<organism evidence="7 8">
    <name type="scientific">Marinobacter iranensis</name>
    <dbReference type="NCBI Taxonomy" id="2962607"/>
    <lineage>
        <taxon>Bacteria</taxon>
        <taxon>Pseudomonadati</taxon>
        <taxon>Pseudomonadota</taxon>
        <taxon>Gammaproteobacteria</taxon>
        <taxon>Pseudomonadales</taxon>
        <taxon>Marinobacteraceae</taxon>
        <taxon>Marinobacter</taxon>
    </lineage>
</organism>
<reference evidence="7" key="1">
    <citation type="submission" date="2022-07" db="EMBL/GenBank/DDBJ databases">
        <title>Marinobacter iranensis a new bacterium isolate from a hipersaline lake in Iran.</title>
        <authorList>
            <person name="Mohammad A.M.A."/>
            <person name="Cristina S.-P."/>
            <person name="Antonio V."/>
        </authorList>
    </citation>
    <scope>NUCLEOTIDE SEQUENCE</scope>
    <source>
        <strain evidence="7">71-i</strain>
    </source>
</reference>
<dbReference type="InterPro" id="IPR037185">
    <property type="entry name" value="EmrE-like"/>
</dbReference>
<feature type="transmembrane region" description="Helical" evidence="5">
    <location>
        <begin position="153"/>
        <end position="176"/>
    </location>
</feature>
<evidence type="ECO:0000256" key="5">
    <source>
        <dbReference type="SAM" id="Phobius"/>
    </source>
</evidence>
<evidence type="ECO:0000313" key="8">
    <source>
        <dbReference type="Proteomes" id="UP001143391"/>
    </source>
</evidence>
<feature type="transmembrane region" description="Helical" evidence="5">
    <location>
        <begin position="284"/>
        <end position="302"/>
    </location>
</feature>
<evidence type="ECO:0000256" key="4">
    <source>
        <dbReference type="ARBA" id="ARBA00023136"/>
    </source>
</evidence>
<dbReference type="InterPro" id="IPR000620">
    <property type="entry name" value="EamA_dom"/>
</dbReference>
<dbReference type="InterPro" id="IPR050638">
    <property type="entry name" value="AA-Vitamin_Transporters"/>
</dbReference>
<dbReference type="EMBL" id="JANCMW010000007">
    <property type="protein sequence ID" value="MDF0750944.1"/>
    <property type="molecule type" value="Genomic_DNA"/>
</dbReference>
<dbReference type="Pfam" id="PF00892">
    <property type="entry name" value="EamA"/>
    <property type="match status" value="2"/>
</dbReference>
<feature type="transmembrane region" description="Helical" evidence="5">
    <location>
        <begin position="97"/>
        <end position="119"/>
    </location>
</feature>
<feature type="transmembrane region" description="Helical" evidence="5">
    <location>
        <begin position="131"/>
        <end position="147"/>
    </location>
</feature>
<evidence type="ECO:0000259" key="6">
    <source>
        <dbReference type="Pfam" id="PF00892"/>
    </source>
</evidence>
<dbReference type="Proteomes" id="UP001143391">
    <property type="component" value="Unassembled WGS sequence"/>
</dbReference>
<name>A0ABT5YB77_9GAMM</name>
<feature type="transmembrane region" description="Helical" evidence="5">
    <location>
        <begin position="221"/>
        <end position="241"/>
    </location>
</feature>
<evidence type="ECO:0000256" key="2">
    <source>
        <dbReference type="ARBA" id="ARBA00022692"/>
    </source>
</evidence>
<dbReference type="PANTHER" id="PTHR32322:SF9">
    <property type="entry name" value="AMINO-ACID METABOLITE EFFLUX PUMP-RELATED"/>
    <property type="match status" value="1"/>
</dbReference>
<keyword evidence="2 5" id="KW-0812">Transmembrane</keyword>
<keyword evidence="8" id="KW-1185">Reference proteome</keyword>
<keyword evidence="3 5" id="KW-1133">Transmembrane helix</keyword>
<comment type="caution">
    <text evidence="7">The sequence shown here is derived from an EMBL/GenBank/DDBJ whole genome shotgun (WGS) entry which is preliminary data.</text>
</comment>
<evidence type="ECO:0000256" key="3">
    <source>
        <dbReference type="ARBA" id="ARBA00022989"/>
    </source>
</evidence>
<sequence length="325" mass="34661">MKAVNSSMGLLEWLLIVALSVLWGGSFFFVEVAVGALAPFTIVALRVGLAALALNIIVLAMGLRMPRNRQLWSAFLGMGFLNNMVPFSLIVWGQAHISSGLASILNASTPFFTVVAAHYLTSDEKMTGRRLAGVVLGVAGVVFMIGLEALEGLVINTLAQLAVIGAAISYALAGIYGRRFRNLDCSPLITATGQVTTSAIVLVPLALMIEQPWIQPLPAMEVWWAVLGLALLSTALAYIVYFRILATAGATNLLLVTFLIPISAMLLGTAILGEQLEPKHFGGIGLIGLGLAAIDGRLFGILRRSLFPNRRKASPTLKEPPERVD</sequence>
<feature type="domain" description="EamA" evidence="6">
    <location>
        <begin position="14"/>
        <end position="145"/>
    </location>
</feature>
<feature type="transmembrane region" description="Helical" evidence="5">
    <location>
        <begin position="188"/>
        <end position="209"/>
    </location>
</feature>
<proteinExistence type="predicted"/>